<protein>
    <submittedName>
        <fullName evidence="4">Two-component system, chemotaxis family, response regulator CheY</fullName>
    </submittedName>
</protein>
<reference evidence="4 5" key="1">
    <citation type="submission" date="2016-10" db="EMBL/GenBank/DDBJ databases">
        <authorList>
            <person name="de Groot N.N."/>
        </authorList>
    </citation>
    <scope>NUCLEOTIDE SEQUENCE [LARGE SCALE GENOMIC DNA]</scope>
    <source>
        <strain evidence="4 5">CGMCC 1.6291</strain>
    </source>
</reference>
<dbReference type="GO" id="GO:0000160">
    <property type="term" value="P:phosphorelay signal transduction system"/>
    <property type="evidence" value="ECO:0007669"/>
    <property type="project" value="InterPro"/>
</dbReference>
<evidence type="ECO:0000256" key="1">
    <source>
        <dbReference type="ARBA" id="ARBA00022553"/>
    </source>
</evidence>
<evidence type="ECO:0000313" key="5">
    <source>
        <dbReference type="Proteomes" id="UP000199657"/>
    </source>
</evidence>
<dbReference type="RefSeq" id="WP_091639981.1">
    <property type="nucleotide sequence ID" value="NZ_FOEG01000001.1"/>
</dbReference>
<proteinExistence type="predicted"/>
<keyword evidence="5" id="KW-1185">Reference proteome</keyword>
<dbReference type="PROSITE" id="PS50110">
    <property type="entry name" value="RESPONSE_REGULATORY"/>
    <property type="match status" value="1"/>
</dbReference>
<dbReference type="InterPro" id="IPR011006">
    <property type="entry name" value="CheY-like_superfamily"/>
</dbReference>
<dbReference type="SMART" id="SM00448">
    <property type="entry name" value="REC"/>
    <property type="match status" value="1"/>
</dbReference>
<gene>
    <name evidence="4" type="ORF">SAMN04488052_101727</name>
</gene>
<dbReference type="InterPro" id="IPR001789">
    <property type="entry name" value="Sig_transdc_resp-reg_receiver"/>
</dbReference>
<dbReference type="Proteomes" id="UP000199657">
    <property type="component" value="Unassembled WGS sequence"/>
</dbReference>
<dbReference type="Pfam" id="PF00072">
    <property type="entry name" value="Response_reg"/>
    <property type="match status" value="1"/>
</dbReference>
<dbReference type="PANTHER" id="PTHR44591:SF25">
    <property type="entry name" value="CHEMOTAXIS TWO-COMPONENT RESPONSE REGULATOR"/>
    <property type="match status" value="1"/>
</dbReference>
<evidence type="ECO:0000256" key="2">
    <source>
        <dbReference type="PROSITE-ProRule" id="PRU00169"/>
    </source>
</evidence>
<dbReference type="STRING" id="406100.SAMN04488052_101727"/>
<dbReference type="Gene3D" id="3.40.50.2300">
    <property type="match status" value="1"/>
</dbReference>
<keyword evidence="1 2" id="KW-0597">Phosphoprotein</keyword>
<evidence type="ECO:0000313" key="4">
    <source>
        <dbReference type="EMBL" id="SEO56548.1"/>
    </source>
</evidence>
<dbReference type="AlphaFoldDB" id="A0A1H8QR92"/>
<dbReference type="EMBL" id="FOEG01000001">
    <property type="protein sequence ID" value="SEO56548.1"/>
    <property type="molecule type" value="Genomic_DNA"/>
</dbReference>
<name>A0A1H8QR92_9GAMM</name>
<feature type="domain" description="Response regulatory" evidence="3">
    <location>
        <begin position="3"/>
        <end position="119"/>
    </location>
</feature>
<evidence type="ECO:0000259" key="3">
    <source>
        <dbReference type="PROSITE" id="PS50110"/>
    </source>
</evidence>
<organism evidence="4 5">
    <name type="scientific">Aquisalimonas asiatica</name>
    <dbReference type="NCBI Taxonomy" id="406100"/>
    <lineage>
        <taxon>Bacteria</taxon>
        <taxon>Pseudomonadati</taxon>
        <taxon>Pseudomonadota</taxon>
        <taxon>Gammaproteobacteria</taxon>
        <taxon>Chromatiales</taxon>
        <taxon>Ectothiorhodospiraceae</taxon>
        <taxon>Aquisalimonas</taxon>
    </lineage>
</organism>
<feature type="modified residue" description="4-aspartylphosphate" evidence="2">
    <location>
        <position position="52"/>
    </location>
</feature>
<dbReference type="SUPFAM" id="SSF52172">
    <property type="entry name" value="CheY-like"/>
    <property type="match status" value="1"/>
</dbReference>
<dbReference type="PANTHER" id="PTHR44591">
    <property type="entry name" value="STRESS RESPONSE REGULATOR PROTEIN 1"/>
    <property type="match status" value="1"/>
</dbReference>
<accession>A0A1H8QR92</accession>
<dbReference type="OrthoDB" id="9800897at2"/>
<sequence length="123" mass="13443">MTRVLVVDDAQTVRLYHRELLEQAGFDVDEAVNGVEALERLADTPYDLLLVDVNMPRMDGYTCVRRVRVDGPDIGVPVIMVTTEGAAGDREQALGAGANLHMVKPVQPDVLLSRVRLMSGVLS</sequence>
<dbReference type="InterPro" id="IPR050595">
    <property type="entry name" value="Bact_response_regulator"/>
</dbReference>